<dbReference type="Gene3D" id="2.40.180.10">
    <property type="entry name" value="Catalase core domain"/>
    <property type="match status" value="1"/>
</dbReference>
<name>A0A212C753_CEREH</name>
<dbReference type="PROSITE" id="PS50095">
    <property type="entry name" value="PLAT"/>
    <property type="match status" value="2"/>
</dbReference>
<dbReference type="InterPro" id="IPR036392">
    <property type="entry name" value="PLAT/LH2_dom_sf"/>
</dbReference>
<dbReference type="Proteomes" id="UP000242450">
    <property type="component" value="Chromosome 27"/>
</dbReference>
<dbReference type="InterPro" id="IPR052970">
    <property type="entry name" value="Inner_ear_hair_cell_LOXHD"/>
</dbReference>
<evidence type="ECO:0000313" key="5">
    <source>
        <dbReference type="Proteomes" id="UP000242450"/>
    </source>
</evidence>
<keyword evidence="5" id="KW-1185">Reference proteome</keyword>
<dbReference type="OrthoDB" id="5322100at2759"/>
<protein>
    <recommendedName>
        <fullName evidence="3">PLAT domain-containing protein</fullName>
    </recommendedName>
</protein>
<dbReference type="CDD" id="cd01756">
    <property type="entry name" value="PLAT_repeat"/>
    <property type="match status" value="1"/>
</dbReference>
<dbReference type="Gene3D" id="2.60.60.20">
    <property type="entry name" value="PLAT/LH2 domain"/>
    <property type="match status" value="1"/>
</dbReference>
<dbReference type="PANTHER" id="PTHR45901">
    <property type="entry name" value="PROTEIN CBG12474"/>
    <property type="match status" value="1"/>
</dbReference>
<evidence type="ECO:0000259" key="3">
    <source>
        <dbReference type="PROSITE" id="PS50095"/>
    </source>
</evidence>
<feature type="domain" description="PLAT" evidence="3">
    <location>
        <begin position="1"/>
        <end position="30"/>
    </location>
</feature>
<feature type="non-terminal residue" evidence="4">
    <location>
        <position position="379"/>
    </location>
</feature>
<dbReference type="Pfam" id="PF01477">
    <property type="entry name" value="PLAT"/>
    <property type="match status" value="1"/>
</dbReference>
<dbReference type="GO" id="GO:0032420">
    <property type="term" value="C:stereocilium"/>
    <property type="evidence" value="ECO:0007669"/>
    <property type="project" value="TreeGrafter"/>
</dbReference>
<feature type="domain" description="PLAT" evidence="3">
    <location>
        <begin position="194"/>
        <end position="310"/>
    </location>
</feature>
<evidence type="ECO:0000256" key="2">
    <source>
        <dbReference type="SAM" id="MobiDB-lite"/>
    </source>
</evidence>
<feature type="region of interest" description="Disordered" evidence="2">
    <location>
        <begin position="315"/>
        <end position="340"/>
    </location>
</feature>
<proteinExistence type="predicted"/>
<dbReference type="GO" id="GO:0007605">
    <property type="term" value="P:sensory perception of sound"/>
    <property type="evidence" value="ECO:0007669"/>
    <property type="project" value="TreeGrafter"/>
</dbReference>
<dbReference type="PANTHER" id="PTHR45901:SF3">
    <property type="entry name" value="LIPOXYGENASE HOMOLOGY DOMAIN-CONTAINING PROTEIN 1"/>
    <property type="match status" value="1"/>
</dbReference>
<dbReference type="InterPro" id="IPR001024">
    <property type="entry name" value="PLAT/LH2_dom"/>
</dbReference>
<gene>
    <name evidence="4" type="ORF">Celaphus_00017763</name>
</gene>
<evidence type="ECO:0000313" key="4">
    <source>
        <dbReference type="EMBL" id="OWK01816.1"/>
    </source>
</evidence>
<comment type="caution">
    <text evidence="1">Lacks conserved residue(s) required for the propagation of feature annotation.</text>
</comment>
<evidence type="ECO:0000256" key="1">
    <source>
        <dbReference type="PROSITE-ProRule" id="PRU00152"/>
    </source>
</evidence>
<reference evidence="4 5" key="1">
    <citation type="journal article" date="2018" name="Mol. Genet. Genomics">
        <title>The red deer Cervus elaphus genome CerEla1.0: sequencing, annotating, genes, and chromosomes.</title>
        <authorList>
            <person name="Bana N.A."/>
            <person name="Nyiri A."/>
            <person name="Nagy J."/>
            <person name="Frank K."/>
            <person name="Nagy T."/>
            <person name="Steger V."/>
            <person name="Schiller M."/>
            <person name="Lakatos P."/>
            <person name="Sugar L."/>
            <person name="Horn P."/>
            <person name="Barta E."/>
            <person name="Orosz L."/>
        </authorList>
    </citation>
    <scope>NUCLEOTIDE SEQUENCE [LARGE SCALE GENOMIC DNA]</scope>
    <source>
        <strain evidence="4">Hungarian</strain>
    </source>
</reference>
<sequence length="379" mass="42705">DNSRDETFRFQCDCWLSKSEGDRQTVRDFACANNEIQDELEETTYEIVIETGNGGETRENVWLILEGRKNRSKEFLVENSSRQRAFRNVFLGDIASLCVGHLAREDRFIPKRELVWHVKTITITEMEYGNVYVLGLHPLPPGGLQPDRGQDGRGYFFNWDSLIPLKRKRKYFKVFEVTKTTESFASKVQSLVPVKYEVIVTTGYEPGAGTDANVFVTIFGSNGDTGKRELKQKMRNLFERGSTDRFFLETLELGELRKVRLEHDGSGCRPGWLVDRVEVTNTSSGVATVFTCGRWLDKKRGDGLTWRDLFPSARPLPSHQLAPTTPATLPQGFPESFPESLPELGLGGQSSLALRRSLWVMAGTVLPSPGSPESIGIHH</sequence>
<comment type="caution">
    <text evidence="4">The sequence shown here is derived from an EMBL/GenBank/DDBJ whole genome shotgun (WGS) entry which is preliminary data.</text>
</comment>
<feature type="non-terminal residue" evidence="4">
    <location>
        <position position="1"/>
    </location>
</feature>
<accession>A0A212C753</accession>
<dbReference type="EMBL" id="MKHE01000027">
    <property type="protein sequence ID" value="OWK01816.1"/>
    <property type="molecule type" value="Genomic_DNA"/>
</dbReference>
<dbReference type="SMART" id="SM00308">
    <property type="entry name" value="LH2"/>
    <property type="match status" value="1"/>
</dbReference>
<dbReference type="SUPFAM" id="SSF49723">
    <property type="entry name" value="Lipase/lipooxygenase domain (PLAT/LH2 domain)"/>
    <property type="match status" value="2"/>
</dbReference>
<organism evidence="4 5">
    <name type="scientific">Cervus elaphus hippelaphus</name>
    <name type="common">European red deer</name>
    <dbReference type="NCBI Taxonomy" id="46360"/>
    <lineage>
        <taxon>Eukaryota</taxon>
        <taxon>Metazoa</taxon>
        <taxon>Chordata</taxon>
        <taxon>Craniata</taxon>
        <taxon>Vertebrata</taxon>
        <taxon>Euteleostomi</taxon>
        <taxon>Mammalia</taxon>
        <taxon>Eutheria</taxon>
        <taxon>Laurasiatheria</taxon>
        <taxon>Artiodactyla</taxon>
        <taxon>Ruminantia</taxon>
        <taxon>Pecora</taxon>
        <taxon>Cervidae</taxon>
        <taxon>Cervinae</taxon>
        <taxon>Cervus</taxon>
    </lineage>
</organism>
<dbReference type="AlphaFoldDB" id="A0A212C753"/>